<name>A0A2J7ZSR5_9CHLO</name>
<keyword evidence="2" id="KW-1185">Reference proteome</keyword>
<accession>A0A2J7ZSR5</accession>
<sequence>MVEGHKPRFPTLPGAGAAASGVAATLAGEASVATGGSGGGGWGLAGEPLVAPSTAGSSAAVDAGGAKQAAAAAARSAAVVVGAGGVVAEARIGPYIVRPASGVLPGRGLLLPHTQVTVVRSTLAPTEAELYEGELLFAVLRGKACSMDVDGVGSMEETDEHKGRLYFI</sequence>
<evidence type="ECO:0000313" key="2">
    <source>
        <dbReference type="Proteomes" id="UP000236333"/>
    </source>
</evidence>
<reference evidence="1 2" key="1">
    <citation type="journal article" date="2017" name="Mol. Biol. Evol.">
        <title>The 4-celled Tetrabaena socialis nuclear genome reveals the essential components for genetic control of cell number at the origin of multicellularity in the volvocine lineage.</title>
        <authorList>
            <person name="Featherston J."/>
            <person name="Arakaki Y."/>
            <person name="Hanschen E.R."/>
            <person name="Ferris P.J."/>
            <person name="Michod R.E."/>
            <person name="Olson B.J.S.C."/>
            <person name="Nozaki H."/>
            <person name="Durand P.M."/>
        </authorList>
    </citation>
    <scope>NUCLEOTIDE SEQUENCE [LARGE SCALE GENOMIC DNA]</scope>
    <source>
        <strain evidence="1 2">NIES-571</strain>
    </source>
</reference>
<dbReference type="AlphaFoldDB" id="A0A2J7ZSR5"/>
<dbReference type="EMBL" id="PGGS01000520">
    <property type="protein sequence ID" value="PNH03313.1"/>
    <property type="molecule type" value="Genomic_DNA"/>
</dbReference>
<organism evidence="1 2">
    <name type="scientific">Tetrabaena socialis</name>
    <dbReference type="NCBI Taxonomy" id="47790"/>
    <lineage>
        <taxon>Eukaryota</taxon>
        <taxon>Viridiplantae</taxon>
        <taxon>Chlorophyta</taxon>
        <taxon>core chlorophytes</taxon>
        <taxon>Chlorophyceae</taxon>
        <taxon>CS clade</taxon>
        <taxon>Chlamydomonadales</taxon>
        <taxon>Tetrabaenaceae</taxon>
        <taxon>Tetrabaena</taxon>
    </lineage>
</organism>
<evidence type="ECO:0000313" key="1">
    <source>
        <dbReference type="EMBL" id="PNH03313.1"/>
    </source>
</evidence>
<dbReference type="Proteomes" id="UP000236333">
    <property type="component" value="Unassembled WGS sequence"/>
</dbReference>
<comment type="caution">
    <text evidence="1">The sequence shown here is derived from an EMBL/GenBank/DDBJ whole genome shotgun (WGS) entry which is preliminary data.</text>
</comment>
<dbReference type="OrthoDB" id="557050at2759"/>
<proteinExistence type="predicted"/>
<gene>
    <name evidence="1" type="ORF">TSOC_010636</name>
</gene>
<protein>
    <submittedName>
        <fullName evidence="1">Uncharacterized protein</fullName>
    </submittedName>
</protein>